<accession>A0A6J4T4K8</accession>
<feature type="compositionally biased region" description="Basic and acidic residues" evidence="1">
    <location>
        <begin position="143"/>
        <end position="160"/>
    </location>
</feature>
<feature type="compositionally biased region" description="Basic residues" evidence="1">
    <location>
        <begin position="291"/>
        <end position="305"/>
    </location>
</feature>
<feature type="compositionally biased region" description="Basic residues" evidence="1">
    <location>
        <begin position="274"/>
        <end position="284"/>
    </location>
</feature>
<gene>
    <name evidence="2" type="ORF">AVDCRST_MAG30-2637</name>
</gene>
<protein>
    <submittedName>
        <fullName evidence="2">Uncharacterized protein</fullName>
    </submittedName>
</protein>
<feature type="non-terminal residue" evidence="2">
    <location>
        <position position="1"/>
    </location>
</feature>
<proteinExistence type="predicted"/>
<evidence type="ECO:0000256" key="1">
    <source>
        <dbReference type="SAM" id="MobiDB-lite"/>
    </source>
</evidence>
<feature type="compositionally biased region" description="Basic residues" evidence="1">
    <location>
        <begin position="238"/>
        <end position="266"/>
    </location>
</feature>
<evidence type="ECO:0000313" key="2">
    <source>
        <dbReference type="EMBL" id="CAA9513584.1"/>
    </source>
</evidence>
<feature type="compositionally biased region" description="Basic and acidic residues" evidence="1">
    <location>
        <begin position="366"/>
        <end position="379"/>
    </location>
</feature>
<reference evidence="2" key="1">
    <citation type="submission" date="2020-02" db="EMBL/GenBank/DDBJ databases">
        <authorList>
            <person name="Meier V. D."/>
        </authorList>
    </citation>
    <scope>NUCLEOTIDE SEQUENCE</scope>
    <source>
        <strain evidence="2">AVDCRST_MAG30</strain>
    </source>
</reference>
<feature type="region of interest" description="Disordered" evidence="1">
    <location>
        <begin position="1"/>
        <end position="388"/>
    </location>
</feature>
<organism evidence="2">
    <name type="scientific">uncultured Solirubrobacteraceae bacterium</name>
    <dbReference type="NCBI Taxonomy" id="1162706"/>
    <lineage>
        <taxon>Bacteria</taxon>
        <taxon>Bacillati</taxon>
        <taxon>Actinomycetota</taxon>
        <taxon>Thermoleophilia</taxon>
        <taxon>Solirubrobacterales</taxon>
        <taxon>Solirubrobacteraceae</taxon>
        <taxon>environmental samples</taxon>
    </lineage>
</organism>
<sequence>EDPAPQARAHRPPAGPSGHGRSAWEAGRHGARRGHRVLHPRRRSRPAAVGQDGDHGPYGAGLAGRAVVRRDADDGRRRQRVQPRSLPLPRRLRRPLRRAVPPRGGRRRPPVRRPRGQQPLRRPLRPRDPLRHRHELRRPVPGHHHDPPSGRHGDADAARRHAERRHRRGGQGARRGRASDRQARRGADRRGRPLQLPGVARRARARRLLRPGHAVARPQPRRRQREQLRWQGRGDLPRRRRLLRRLHRPPRGRPHARRRPAPHRGRQRLDRPLQRRARGHHVRRLCPGPRRPGRGARPARQRQRRLLGSAERPGPRSLDAQPEPLPLRRRQLQAARLDRQEGPARRQVPQHQEAPHRELQAQPLHQGERSAVHQGERPQARRRLARPL</sequence>
<feature type="compositionally biased region" description="Basic and acidic residues" evidence="1">
    <location>
        <begin position="177"/>
        <end position="191"/>
    </location>
</feature>
<feature type="compositionally biased region" description="Basic residues" evidence="1">
    <location>
        <begin position="201"/>
        <end position="210"/>
    </location>
</feature>
<feature type="compositionally biased region" description="Basic residues" evidence="1">
    <location>
        <begin position="104"/>
        <end position="115"/>
    </location>
</feature>
<feature type="compositionally biased region" description="Basic residues" evidence="1">
    <location>
        <begin position="130"/>
        <end position="142"/>
    </location>
</feature>
<name>A0A6J4T4K8_9ACTN</name>
<dbReference type="EMBL" id="CADCVS010000341">
    <property type="protein sequence ID" value="CAA9513584.1"/>
    <property type="molecule type" value="Genomic_DNA"/>
</dbReference>
<feature type="compositionally biased region" description="Basic residues" evidence="1">
    <location>
        <begin position="29"/>
        <end position="45"/>
    </location>
</feature>
<dbReference type="AlphaFoldDB" id="A0A6J4T4K8"/>
<feature type="non-terminal residue" evidence="2">
    <location>
        <position position="388"/>
    </location>
</feature>